<reference evidence="1" key="1">
    <citation type="submission" date="2022-05" db="EMBL/GenBank/DDBJ databases">
        <title>The Musa troglodytarum L. genome provides insights into the mechanism of non-climacteric behaviour and enrichment of carotenoids.</title>
        <authorList>
            <person name="Wang J."/>
        </authorList>
    </citation>
    <scope>NUCLEOTIDE SEQUENCE</scope>
    <source>
        <tissue evidence="1">Leaf</tissue>
    </source>
</reference>
<dbReference type="Proteomes" id="UP001055439">
    <property type="component" value="Chromosome 5"/>
</dbReference>
<sequence length="56" mass="6284">MDFGVSGGGFMRAWGIADRYVNRKRFRSGEVDTIVSATDVLFAKSRREDEIGEKAK</sequence>
<keyword evidence="2" id="KW-1185">Reference proteome</keyword>
<gene>
    <name evidence="1" type="ORF">MUK42_28648</name>
</gene>
<proteinExistence type="predicted"/>
<protein>
    <submittedName>
        <fullName evidence="1">Uncharacterized protein</fullName>
    </submittedName>
</protein>
<dbReference type="AlphaFoldDB" id="A0A9E7K5E8"/>
<organism evidence="1 2">
    <name type="scientific">Musa troglodytarum</name>
    <name type="common">fe'i banana</name>
    <dbReference type="NCBI Taxonomy" id="320322"/>
    <lineage>
        <taxon>Eukaryota</taxon>
        <taxon>Viridiplantae</taxon>
        <taxon>Streptophyta</taxon>
        <taxon>Embryophyta</taxon>
        <taxon>Tracheophyta</taxon>
        <taxon>Spermatophyta</taxon>
        <taxon>Magnoliopsida</taxon>
        <taxon>Liliopsida</taxon>
        <taxon>Zingiberales</taxon>
        <taxon>Musaceae</taxon>
        <taxon>Musa</taxon>
    </lineage>
</organism>
<dbReference type="EMBL" id="CP097507">
    <property type="protein sequence ID" value="URE04522.1"/>
    <property type="molecule type" value="Genomic_DNA"/>
</dbReference>
<evidence type="ECO:0000313" key="1">
    <source>
        <dbReference type="EMBL" id="URE04522.1"/>
    </source>
</evidence>
<accession>A0A9E7K5E8</accession>
<name>A0A9E7K5E8_9LILI</name>
<evidence type="ECO:0000313" key="2">
    <source>
        <dbReference type="Proteomes" id="UP001055439"/>
    </source>
</evidence>